<feature type="domain" description="GAF" evidence="1">
    <location>
        <begin position="159"/>
        <end position="301"/>
    </location>
</feature>
<protein>
    <recommendedName>
        <fullName evidence="1">GAF domain-containing protein</fullName>
    </recommendedName>
</protein>
<evidence type="ECO:0000313" key="2">
    <source>
        <dbReference type="EMBL" id="KAJ5073054.1"/>
    </source>
</evidence>
<dbReference type="OrthoDB" id="10468065at2759"/>
<dbReference type="SUPFAM" id="SSF55781">
    <property type="entry name" value="GAF domain-like"/>
    <property type="match status" value="1"/>
</dbReference>
<evidence type="ECO:0000313" key="3">
    <source>
        <dbReference type="Proteomes" id="UP001149090"/>
    </source>
</evidence>
<name>A0A9Q0LIJ1_ANAIG</name>
<dbReference type="EMBL" id="JAPDFW010000077">
    <property type="protein sequence ID" value="KAJ5073054.1"/>
    <property type="molecule type" value="Genomic_DNA"/>
</dbReference>
<dbReference type="AlphaFoldDB" id="A0A9Q0LIJ1"/>
<dbReference type="Gene3D" id="3.30.450.40">
    <property type="match status" value="1"/>
</dbReference>
<proteinExistence type="predicted"/>
<comment type="caution">
    <text evidence="2">The sequence shown here is derived from an EMBL/GenBank/DDBJ whole genome shotgun (WGS) entry which is preliminary data.</text>
</comment>
<dbReference type="Pfam" id="PF13185">
    <property type="entry name" value="GAF_2"/>
    <property type="match status" value="1"/>
</dbReference>
<dbReference type="SUPFAM" id="SSF55785">
    <property type="entry name" value="PYP-like sensor domain (PAS domain)"/>
    <property type="match status" value="1"/>
</dbReference>
<accession>A0A9Q0LIJ1</accession>
<evidence type="ECO:0000259" key="1">
    <source>
        <dbReference type="Pfam" id="PF13185"/>
    </source>
</evidence>
<dbReference type="InterPro" id="IPR003018">
    <property type="entry name" value="GAF"/>
</dbReference>
<organism evidence="2 3">
    <name type="scientific">Anaeramoeba ignava</name>
    <name type="common">Anaerobic marine amoeba</name>
    <dbReference type="NCBI Taxonomy" id="1746090"/>
    <lineage>
        <taxon>Eukaryota</taxon>
        <taxon>Metamonada</taxon>
        <taxon>Anaeramoebidae</taxon>
        <taxon>Anaeramoeba</taxon>
    </lineage>
</organism>
<sequence>MGTSESKEMFNAVSNTSSKTKKKFLQSVANHSDAIALIDSTGNYVGFNKAYYLLFEFENEDIASVTLRNLLTFSDNEQPDKQEVTLEALKFKTGQALSKGEWNFIWRYQTLLRKVVEVFVWIHPVRLKDSLFFQVTLRPKDSEFSVKKVDDSMTTSDISAREIGDFCLEEAVRITNSDLGYLAFVNKEQNQLTMFGWSQTAMQTCKAIKKPLVYKLEETGLWGEAIRQRKPVITNDYSKPNPYKRGTPDGHVTVKRHMNLPIFDDVDKKRIVLVVGVGNKVEEYGPEDVKKLEDLMGKMWKIFKKKYKL</sequence>
<dbReference type="InterPro" id="IPR029016">
    <property type="entry name" value="GAF-like_dom_sf"/>
</dbReference>
<dbReference type="Gene3D" id="3.30.450.20">
    <property type="entry name" value="PAS domain"/>
    <property type="match status" value="1"/>
</dbReference>
<dbReference type="Proteomes" id="UP001149090">
    <property type="component" value="Unassembled WGS sequence"/>
</dbReference>
<reference evidence="2" key="1">
    <citation type="submission" date="2022-10" db="EMBL/GenBank/DDBJ databases">
        <title>Novel sulphate-reducing endosymbionts in the free-living metamonad Anaeramoeba.</title>
        <authorList>
            <person name="Jerlstrom-Hultqvist J."/>
            <person name="Cepicka I."/>
            <person name="Gallot-Lavallee L."/>
            <person name="Salas-Leiva D."/>
            <person name="Curtis B.A."/>
            <person name="Zahonova K."/>
            <person name="Pipaliya S."/>
            <person name="Dacks J."/>
            <person name="Roger A.J."/>
        </authorList>
    </citation>
    <scope>NUCLEOTIDE SEQUENCE</scope>
    <source>
        <strain evidence="2">BMAN</strain>
    </source>
</reference>
<dbReference type="InterPro" id="IPR035965">
    <property type="entry name" value="PAS-like_dom_sf"/>
</dbReference>
<gene>
    <name evidence="2" type="ORF">M0811_09009</name>
</gene>
<keyword evidence="3" id="KW-1185">Reference proteome</keyword>